<sequence length="126" mass="14424">MTRCFHGKRRYFTRADAELVLGSIDTRDPRRREVRCYQCPACHGWHLTSQTVEQYSASRAETSPVRAPIKLDVPVSSSPVPTPAQLAARLGVRPITPPAPRPSPATARLRRLFDRVRRQLTERRRH</sequence>
<keyword evidence="2" id="KW-1185">Reference proteome</keyword>
<gene>
    <name evidence="1" type="ORF">NCAST_01_00540</name>
</gene>
<dbReference type="eggNOG" id="ENOG50329XV">
    <property type="taxonomic scope" value="Bacteria"/>
</dbReference>
<reference evidence="1 2" key="1">
    <citation type="journal article" date="2014" name="BMC Genomics">
        <title>Genome based analysis of type-I polyketide synthase and nonribosomal peptide synthetase gene clusters in seven strains of five representative Nocardia species.</title>
        <authorList>
            <person name="Komaki H."/>
            <person name="Ichikawa N."/>
            <person name="Hosoyama A."/>
            <person name="Takahashi-Nakaguchi A."/>
            <person name="Matsuzawa T."/>
            <person name="Suzuki K."/>
            <person name="Fujita N."/>
            <person name="Gonoi T."/>
        </authorList>
    </citation>
    <scope>NUCLEOTIDE SEQUENCE [LARGE SCALE GENOMIC DNA]</scope>
    <source>
        <strain evidence="1 2">NBRC 15531</strain>
    </source>
</reference>
<dbReference type="OrthoDB" id="3232804at2"/>
<protein>
    <submittedName>
        <fullName evidence="1">Uncharacterized protein</fullName>
    </submittedName>
</protein>
<proteinExistence type="predicted"/>
<dbReference type="GeneID" id="91516209"/>
<dbReference type="AlphaFoldDB" id="U5E5I1"/>
<evidence type="ECO:0000313" key="2">
    <source>
        <dbReference type="Proteomes" id="UP000017048"/>
    </source>
</evidence>
<accession>U5E5I1</accession>
<dbReference type="Proteomes" id="UP000017048">
    <property type="component" value="Unassembled WGS sequence"/>
</dbReference>
<name>U5E5I1_NOCAS</name>
<dbReference type="EMBL" id="BAFO02000001">
    <property type="protein sequence ID" value="GAD81486.1"/>
    <property type="molecule type" value="Genomic_DNA"/>
</dbReference>
<comment type="caution">
    <text evidence="1">The sequence shown here is derived from an EMBL/GenBank/DDBJ whole genome shotgun (WGS) entry which is preliminary data.</text>
</comment>
<dbReference type="RefSeq" id="WP_019046125.1">
    <property type="nucleotide sequence ID" value="NZ_BAFO02000001.1"/>
</dbReference>
<evidence type="ECO:0000313" key="1">
    <source>
        <dbReference type="EMBL" id="GAD81486.1"/>
    </source>
</evidence>
<organism evidence="1 2">
    <name type="scientific">Nocardia asteroides NBRC 15531</name>
    <dbReference type="NCBI Taxonomy" id="1110697"/>
    <lineage>
        <taxon>Bacteria</taxon>
        <taxon>Bacillati</taxon>
        <taxon>Actinomycetota</taxon>
        <taxon>Actinomycetes</taxon>
        <taxon>Mycobacteriales</taxon>
        <taxon>Nocardiaceae</taxon>
        <taxon>Nocardia</taxon>
    </lineage>
</organism>